<dbReference type="GO" id="GO:0005524">
    <property type="term" value="F:ATP binding"/>
    <property type="evidence" value="ECO:0007669"/>
    <property type="project" value="UniProtKB-KW"/>
</dbReference>
<dbReference type="InterPro" id="IPR034762">
    <property type="entry name" value="Lys-tRNA-ligase_II_bac/euk"/>
</dbReference>
<dbReference type="InterPro" id="IPR004365">
    <property type="entry name" value="NA-bd_OB_tRNA"/>
</dbReference>
<dbReference type="GO" id="GO:0000049">
    <property type="term" value="F:tRNA binding"/>
    <property type="evidence" value="ECO:0007669"/>
    <property type="project" value="TreeGrafter"/>
</dbReference>
<dbReference type="InterPro" id="IPR012340">
    <property type="entry name" value="NA-bd_OB-fold"/>
</dbReference>
<dbReference type="GeneID" id="19878283"/>
<evidence type="ECO:0000313" key="14">
    <source>
        <dbReference type="Proteomes" id="UP000011081"/>
    </source>
</evidence>
<gene>
    <name evidence="13" type="ORF">VCUG_00396</name>
</gene>
<dbReference type="Pfam" id="PF01336">
    <property type="entry name" value="tRNA_anti-codon"/>
    <property type="match status" value="1"/>
</dbReference>
<keyword evidence="7" id="KW-0067">ATP-binding</keyword>
<dbReference type="InParanoid" id="L2GXY5"/>
<keyword evidence="9" id="KW-0030">Aminoacyl-tRNA synthetase</keyword>
<feature type="domain" description="Aminoacyl-transfer RNA synthetases class-II family profile" evidence="12">
    <location>
        <begin position="179"/>
        <end position="506"/>
    </location>
</feature>
<keyword evidence="4" id="KW-0963">Cytoplasm</keyword>
<dbReference type="STRING" id="948595.L2GXY5"/>
<proteinExistence type="inferred from homology"/>
<dbReference type="InterPro" id="IPR045864">
    <property type="entry name" value="aa-tRNA-synth_II/BPL/LPL"/>
</dbReference>
<protein>
    <recommendedName>
        <fullName evidence="11">Lysine--tRNA ligase</fullName>
        <ecNumber evidence="11">6.1.1.6</ecNumber>
    </recommendedName>
    <alternativeName>
        <fullName evidence="11">Lysyl-tRNA synthetase</fullName>
    </alternativeName>
</protein>
<comment type="catalytic activity">
    <reaction evidence="10 11">
        <text>tRNA(Lys) + L-lysine + ATP = L-lysyl-tRNA(Lys) + AMP + diphosphate</text>
        <dbReference type="Rhea" id="RHEA:20792"/>
        <dbReference type="Rhea" id="RHEA-COMP:9696"/>
        <dbReference type="Rhea" id="RHEA-COMP:9697"/>
        <dbReference type="ChEBI" id="CHEBI:30616"/>
        <dbReference type="ChEBI" id="CHEBI:32551"/>
        <dbReference type="ChEBI" id="CHEBI:33019"/>
        <dbReference type="ChEBI" id="CHEBI:78442"/>
        <dbReference type="ChEBI" id="CHEBI:78529"/>
        <dbReference type="ChEBI" id="CHEBI:456215"/>
        <dbReference type="EC" id="6.1.1.6"/>
    </reaction>
</comment>
<organism evidence="13 14">
    <name type="scientific">Vavraia culicis (isolate floridensis)</name>
    <name type="common">Microsporidian parasite</name>
    <dbReference type="NCBI Taxonomy" id="948595"/>
    <lineage>
        <taxon>Eukaryota</taxon>
        <taxon>Fungi</taxon>
        <taxon>Fungi incertae sedis</taxon>
        <taxon>Microsporidia</taxon>
        <taxon>Pleistophoridae</taxon>
        <taxon>Vavraia</taxon>
    </lineage>
</organism>
<keyword evidence="14" id="KW-1185">Reference proteome</keyword>
<dbReference type="Pfam" id="PF00152">
    <property type="entry name" value="tRNA-synt_2"/>
    <property type="match status" value="1"/>
</dbReference>
<dbReference type="Gene3D" id="3.30.930.10">
    <property type="entry name" value="Bira Bifunctional Protein, Domain 2"/>
    <property type="match status" value="1"/>
</dbReference>
<dbReference type="InterPro" id="IPR002313">
    <property type="entry name" value="Lys-tRNA-ligase_II"/>
</dbReference>
<dbReference type="PANTHER" id="PTHR42918">
    <property type="entry name" value="LYSYL-TRNA SYNTHETASE"/>
    <property type="match status" value="1"/>
</dbReference>
<dbReference type="EMBL" id="GL877407">
    <property type="protein sequence ID" value="ELA48158.1"/>
    <property type="molecule type" value="Genomic_DNA"/>
</dbReference>
<dbReference type="PIRSF" id="PIRSF039101">
    <property type="entry name" value="LysRS2"/>
    <property type="match status" value="1"/>
</dbReference>
<dbReference type="CDD" id="cd00775">
    <property type="entry name" value="LysRS_core"/>
    <property type="match status" value="1"/>
</dbReference>
<dbReference type="OMA" id="WIPGEPR"/>
<dbReference type="CDD" id="cd04322">
    <property type="entry name" value="LysRS_N"/>
    <property type="match status" value="1"/>
</dbReference>
<evidence type="ECO:0000256" key="10">
    <source>
        <dbReference type="ARBA" id="ARBA00048573"/>
    </source>
</evidence>
<dbReference type="GO" id="GO:0005829">
    <property type="term" value="C:cytosol"/>
    <property type="evidence" value="ECO:0007669"/>
    <property type="project" value="TreeGrafter"/>
</dbReference>
<dbReference type="FunFam" id="3.30.930.10:FF:000238">
    <property type="entry name" value="Lysine--tRNA ligase"/>
    <property type="match status" value="1"/>
</dbReference>
<dbReference type="FunCoup" id="L2GXY5">
    <property type="interactions" value="300"/>
</dbReference>
<dbReference type="InterPro" id="IPR018149">
    <property type="entry name" value="Lys-tRNA-synth_II_C"/>
</dbReference>
<dbReference type="NCBIfam" id="TIGR00499">
    <property type="entry name" value="lysS_bact"/>
    <property type="match status" value="1"/>
</dbReference>
<dbReference type="InterPro" id="IPR044136">
    <property type="entry name" value="Lys-tRNA-ligase_II_N"/>
</dbReference>
<evidence type="ECO:0000256" key="3">
    <source>
        <dbReference type="ARBA" id="ARBA00011738"/>
    </source>
</evidence>
<keyword evidence="5 13" id="KW-0436">Ligase</keyword>
<dbReference type="NCBIfam" id="NF001756">
    <property type="entry name" value="PRK00484.1"/>
    <property type="match status" value="1"/>
</dbReference>
<evidence type="ECO:0000256" key="1">
    <source>
        <dbReference type="ARBA" id="ARBA00004496"/>
    </source>
</evidence>
<comment type="similarity">
    <text evidence="2">Belongs to the class-II aminoacyl-tRNA synthetase family.</text>
</comment>
<dbReference type="SUPFAM" id="SSF50249">
    <property type="entry name" value="Nucleic acid-binding proteins"/>
    <property type="match status" value="1"/>
</dbReference>
<dbReference type="PANTHER" id="PTHR42918:SF9">
    <property type="entry name" value="LYSINE--TRNA LIGASE"/>
    <property type="match status" value="1"/>
</dbReference>
<name>L2GXY5_VAVCU</name>
<keyword evidence="8" id="KW-0648">Protein biosynthesis</keyword>
<evidence type="ECO:0000256" key="4">
    <source>
        <dbReference type="ARBA" id="ARBA00022490"/>
    </source>
</evidence>
<dbReference type="Proteomes" id="UP000011081">
    <property type="component" value="Unassembled WGS sequence"/>
</dbReference>
<evidence type="ECO:0000256" key="7">
    <source>
        <dbReference type="ARBA" id="ARBA00022840"/>
    </source>
</evidence>
<comment type="subcellular location">
    <subcellularLocation>
        <location evidence="1">Cytoplasm</location>
    </subcellularLocation>
</comment>
<dbReference type="RefSeq" id="XP_008073414.1">
    <property type="nucleotide sequence ID" value="XM_008075223.1"/>
</dbReference>
<evidence type="ECO:0000259" key="12">
    <source>
        <dbReference type="PROSITE" id="PS50862"/>
    </source>
</evidence>
<dbReference type="GO" id="GO:0004824">
    <property type="term" value="F:lysine-tRNA ligase activity"/>
    <property type="evidence" value="ECO:0007669"/>
    <property type="project" value="UniProtKB-EC"/>
</dbReference>
<evidence type="ECO:0000256" key="6">
    <source>
        <dbReference type="ARBA" id="ARBA00022741"/>
    </source>
</evidence>
<dbReference type="VEuPathDB" id="MicrosporidiaDB:VCUG_00396"/>
<dbReference type="SUPFAM" id="SSF55681">
    <property type="entry name" value="Class II aaRS and biotin synthetases"/>
    <property type="match status" value="1"/>
</dbReference>
<sequence length="508" mass="58451">MTKKENRTITEEEFYVQRSEKLSMLRKQGKEIYPHKFNVTHSIGEVSKKYADLASGDMTSDDVHVAGRLIGIRGQGRMNFLKMLSDGEQIQIVYVADSEEKKTLFSNLRRGDILGVSGKIGCSKTGELSIFAYNIEVLAPCVRTLPVEYFGIKDSELIYRNRYLDLLMNEESRNRFITRTRIIQFLRRFLDDRQFLEVETPMMNLIPGGAAANPFITHHNELKMDLYLRISPELYLKKLVVGGMDRVYEIGRVFRNEGIDLTHNPEFTSCEFYMAYADYNDLIVMTEELLHEMVKSVNNGVKVEYHPMKRECRPDKVVIDFARPFRRIDMLEELSAKLGIELNGENLESKEKELIEICEKNGIKVDEPRTLSRVLDKLVGHFIEPECINPTFIINHPIVMSPLAKKHRSKPGLTERFELFINGKEIVNAYTELNDPFDQRERFQKQVEEHDAGDSEAMLMDESFCVALEYGLAPTAGWGIGLDRLAMFLTNAANIKDVLFFPAMKPDN</sequence>
<dbReference type="InterPro" id="IPR004364">
    <property type="entry name" value="Aa-tRNA-synt_II"/>
</dbReference>
<dbReference type="GO" id="GO:0006430">
    <property type="term" value="P:lysyl-tRNA aminoacylation"/>
    <property type="evidence" value="ECO:0007669"/>
    <property type="project" value="InterPro"/>
</dbReference>
<dbReference type="AlphaFoldDB" id="L2GXY5"/>
<dbReference type="OrthoDB" id="21243at2759"/>
<dbReference type="EC" id="6.1.1.6" evidence="11"/>
<evidence type="ECO:0000256" key="8">
    <source>
        <dbReference type="ARBA" id="ARBA00022917"/>
    </source>
</evidence>
<evidence type="ECO:0000256" key="2">
    <source>
        <dbReference type="ARBA" id="ARBA00008226"/>
    </source>
</evidence>
<dbReference type="HOGENOM" id="CLU_008255_6_0_1"/>
<dbReference type="PROSITE" id="PS50862">
    <property type="entry name" value="AA_TRNA_LIGASE_II"/>
    <property type="match status" value="1"/>
</dbReference>
<evidence type="ECO:0000313" key="13">
    <source>
        <dbReference type="EMBL" id="ELA48158.1"/>
    </source>
</evidence>
<dbReference type="Gene3D" id="2.40.50.140">
    <property type="entry name" value="Nucleic acid-binding proteins"/>
    <property type="match status" value="1"/>
</dbReference>
<evidence type="ECO:0000256" key="5">
    <source>
        <dbReference type="ARBA" id="ARBA00022598"/>
    </source>
</evidence>
<accession>L2GXY5</accession>
<evidence type="ECO:0000256" key="11">
    <source>
        <dbReference type="RuleBase" id="RU003748"/>
    </source>
</evidence>
<dbReference type="HAMAP" id="MF_00252">
    <property type="entry name" value="Lys_tRNA_synth_class2"/>
    <property type="match status" value="1"/>
</dbReference>
<evidence type="ECO:0000256" key="9">
    <source>
        <dbReference type="ARBA" id="ARBA00023146"/>
    </source>
</evidence>
<reference evidence="14" key="1">
    <citation type="submission" date="2011-03" db="EMBL/GenBank/DDBJ databases">
        <title>The genome sequence of Vavraia culicis strain floridensis.</title>
        <authorList>
            <consortium name="The Broad Institute Genome Sequencing Platform"/>
            <person name="Cuomo C."/>
            <person name="Becnel J."/>
            <person name="Sanscrainte N."/>
            <person name="Young S.K."/>
            <person name="Zeng Q."/>
            <person name="Gargeya S."/>
            <person name="Fitzgerald M."/>
            <person name="Haas B."/>
            <person name="Abouelleil A."/>
            <person name="Alvarado L."/>
            <person name="Arachchi H.M."/>
            <person name="Berlin A."/>
            <person name="Chapman S.B."/>
            <person name="Gearin G."/>
            <person name="Goldberg J."/>
            <person name="Griggs A."/>
            <person name="Gujja S."/>
            <person name="Hansen M."/>
            <person name="Heiman D."/>
            <person name="Howarth C."/>
            <person name="Larimer J."/>
            <person name="Lui A."/>
            <person name="MacDonald P.J.P."/>
            <person name="McCowen C."/>
            <person name="Montmayeur A."/>
            <person name="Murphy C."/>
            <person name="Neiman D."/>
            <person name="Pearson M."/>
            <person name="Priest M."/>
            <person name="Roberts A."/>
            <person name="Saif S."/>
            <person name="Shea T."/>
            <person name="Sisk P."/>
            <person name="Stolte C."/>
            <person name="Sykes S."/>
            <person name="Wortman J."/>
            <person name="Nusbaum C."/>
            <person name="Birren B."/>
        </authorList>
    </citation>
    <scope>NUCLEOTIDE SEQUENCE [LARGE SCALE GENOMIC DNA]</scope>
    <source>
        <strain evidence="14">floridensis</strain>
    </source>
</reference>
<dbReference type="InterPro" id="IPR006195">
    <property type="entry name" value="aa-tRNA-synth_II"/>
</dbReference>
<comment type="subunit">
    <text evidence="3">Homodimer.</text>
</comment>
<dbReference type="PRINTS" id="PR00982">
    <property type="entry name" value="TRNASYNTHLYS"/>
</dbReference>
<keyword evidence="6" id="KW-0547">Nucleotide-binding</keyword>